<evidence type="ECO:0000256" key="1">
    <source>
        <dbReference type="SAM" id="MobiDB-lite"/>
    </source>
</evidence>
<accession>A0A175R335</accession>
<dbReference type="EMBL" id="LDPZ01000068">
    <property type="protein sequence ID" value="KTQ85095.1"/>
    <property type="molecule type" value="Genomic_DNA"/>
</dbReference>
<feature type="compositionally biased region" description="Basic and acidic residues" evidence="1">
    <location>
        <begin position="37"/>
        <end position="49"/>
    </location>
</feature>
<name>A0A175R335_9HYPH</name>
<comment type="caution">
    <text evidence="2">The sequence shown here is derived from an EMBL/GenBank/DDBJ whole genome shotgun (WGS) entry which is preliminary data.</text>
</comment>
<proteinExistence type="predicted"/>
<protein>
    <submittedName>
        <fullName evidence="2">Uncharacterized protein</fullName>
    </submittedName>
</protein>
<evidence type="ECO:0000313" key="2">
    <source>
        <dbReference type="EMBL" id="KTQ85095.1"/>
    </source>
</evidence>
<feature type="region of interest" description="Disordered" evidence="1">
    <location>
        <begin position="24"/>
        <end position="67"/>
    </location>
</feature>
<gene>
    <name evidence="2" type="ORF">NS226_21125</name>
</gene>
<reference evidence="2 3" key="1">
    <citation type="journal article" date="2016" name="Front. Microbiol.">
        <title>Genomic Resource of Rice Seed Associated Bacteria.</title>
        <authorList>
            <person name="Midha S."/>
            <person name="Bansal K."/>
            <person name="Sharma S."/>
            <person name="Kumar N."/>
            <person name="Patil P.P."/>
            <person name="Chaudhry V."/>
            <person name="Patil P.B."/>
        </authorList>
    </citation>
    <scope>NUCLEOTIDE SEQUENCE [LARGE SCALE GENOMIC DNA]</scope>
    <source>
        <strain evidence="2 3">NS226</strain>
    </source>
</reference>
<dbReference type="Proteomes" id="UP000078272">
    <property type="component" value="Unassembled WGS sequence"/>
</dbReference>
<sequence>MALFRIFYANGTSGVLEAANPADARKMGSKGGTVTKVKLDRDRLGDSTRHPRLTRKSHAETGAAPCR</sequence>
<dbReference type="AlphaFoldDB" id="A0A175R335"/>
<dbReference type="RefSeq" id="WP_058636645.1">
    <property type="nucleotide sequence ID" value="NZ_LDPZ01000068.1"/>
</dbReference>
<dbReference type="PATRIC" id="fig|401562.3.peg.4662"/>
<organism evidence="2 3">
    <name type="scientific">Aureimonas ureilytica</name>
    <dbReference type="NCBI Taxonomy" id="401562"/>
    <lineage>
        <taxon>Bacteria</taxon>
        <taxon>Pseudomonadati</taxon>
        <taxon>Pseudomonadota</taxon>
        <taxon>Alphaproteobacteria</taxon>
        <taxon>Hyphomicrobiales</taxon>
        <taxon>Aurantimonadaceae</taxon>
        <taxon>Aureimonas</taxon>
    </lineage>
</organism>
<evidence type="ECO:0000313" key="3">
    <source>
        <dbReference type="Proteomes" id="UP000078272"/>
    </source>
</evidence>